<evidence type="ECO:0000259" key="11">
    <source>
        <dbReference type="Pfam" id="PF00361"/>
    </source>
</evidence>
<dbReference type="PANTHER" id="PTHR22773">
    <property type="entry name" value="NADH DEHYDROGENASE"/>
    <property type="match status" value="1"/>
</dbReference>
<evidence type="ECO:0000256" key="9">
    <source>
        <dbReference type="ARBA" id="ARBA00049551"/>
    </source>
</evidence>
<feature type="transmembrane region" description="Helical" evidence="10">
    <location>
        <begin position="157"/>
        <end position="178"/>
    </location>
</feature>
<name>E1UWC3_PICPA</name>
<keyword evidence="7 10" id="KW-0472">Membrane</keyword>
<organism evidence="12">
    <name type="scientific">Komagataella pastoris</name>
    <name type="common">Yeast</name>
    <name type="synonym">Pichia pastoris</name>
    <dbReference type="NCBI Taxonomy" id="4922"/>
    <lineage>
        <taxon>Eukaryota</taxon>
        <taxon>Fungi</taxon>
        <taxon>Dikarya</taxon>
        <taxon>Ascomycota</taxon>
        <taxon>Saccharomycotina</taxon>
        <taxon>Pichiomycetes</taxon>
        <taxon>Pichiales</taxon>
        <taxon>Pichiaceae</taxon>
        <taxon>Komagataella</taxon>
    </lineage>
</organism>
<dbReference type="AlphaFoldDB" id="E1UWC3"/>
<evidence type="ECO:0000256" key="7">
    <source>
        <dbReference type="ARBA" id="ARBA00023136"/>
    </source>
</evidence>
<evidence type="ECO:0000256" key="10">
    <source>
        <dbReference type="SAM" id="Phobius"/>
    </source>
</evidence>
<evidence type="ECO:0000313" key="12">
    <source>
        <dbReference type="EMBL" id="CBI83742.1"/>
    </source>
</evidence>
<dbReference type="InterPro" id="IPR001750">
    <property type="entry name" value="ND/Mrp_TM"/>
</dbReference>
<keyword evidence="6 10" id="KW-1133">Transmembrane helix</keyword>
<feature type="domain" description="NADH:quinone oxidoreductase/Mrp antiporter transmembrane" evidence="11">
    <location>
        <begin position="369"/>
        <end position="441"/>
    </location>
</feature>
<evidence type="ECO:0000256" key="4">
    <source>
        <dbReference type="ARBA" id="ARBA00021008"/>
    </source>
</evidence>
<feature type="transmembrane region" description="Helical" evidence="10">
    <location>
        <begin position="127"/>
        <end position="145"/>
    </location>
</feature>
<evidence type="ECO:0000256" key="6">
    <source>
        <dbReference type="ARBA" id="ARBA00022989"/>
    </source>
</evidence>
<comment type="catalytic activity">
    <reaction evidence="9">
        <text>a ubiquinone + NADH + 5 H(+)(in) = a ubiquinol + NAD(+) + 4 H(+)(out)</text>
        <dbReference type="Rhea" id="RHEA:29091"/>
        <dbReference type="Rhea" id="RHEA-COMP:9565"/>
        <dbReference type="Rhea" id="RHEA-COMP:9566"/>
        <dbReference type="ChEBI" id="CHEBI:15378"/>
        <dbReference type="ChEBI" id="CHEBI:16389"/>
        <dbReference type="ChEBI" id="CHEBI:17976"/>
        <dbReference type="ChEBI" id="CHEBI:57540"/>
        <dbReference type="ChEBI" id="CHEBI:57945"/>
        <dbReference type="EC" id="7.1.1.2"/>
    </reaction>
</comment>
<feature type="transmembrane region" description="Helical" evidence="10">
    <location>
        <begin position="70"/>
        <end position="92"/>
    </location>
</feature>
<feature type="transmembrane region" description="Helical" evidence="10">
    <location>
        <begin position="291"/>
        <end position="309"/>
    </location>
</feature>
<dbReference type="Pfam" id="PF00361">
    <property type="entry name" value="Proton_antipo_M"/>
    <property type="match status" value="2"/>
</dbReference>
<feature type="domain" description="NADH:quinone oxidoreductase/Mrp antiporter transmembrane" evidence="11">
    <location>
        <begin position="123"/>
        <end position="339"/>
    </location>
</feature>
<dbReference type="EMBL" id="FN647644">
    <property type="protein sequence ID" value="CBI83742.1"/>
    <property type="molecule type" value="Genomic_DNA"/>
</dbReference>
<keyword evidence="12" id="KW-0496">Mitochondrion</keyword>
<feature type="transmembrane region" description="Helical" evidence="10">
    <location>
        <begin position="25"/>
        <end position="44"/>
    </location>
</feature>
<feature type="transmembrane region" description="Helical" evidence="10">
    <location>
        <begin position="386"/>
        <end position="407"/>
    </location>
</feature>
<dbReference type="GO" id="GO:0016020">
    <property type="term" value="C:membrane"/>
    <property type="evidence" value="ECO:0007669"/>
    <property type="project" value="UniProtKB-SubCell"/>
</dbReference>
<comment type="similarity">
    <text evidence="2">Belongs to the complex I subunit 2 family.</text>
</comment>
<keyword evidence="12" id="KW-0830">Ubiquinone</keyword>
<protein>
    <recommendedName>
        <fullName evidence="4">NADH-ubiquinone oxidoreductase chain 2</fullName>
        <ecNumber evidence="3">7.1.1.2</ecNumber>
    </recommendedName>
    <alternativeName>
        <fullName evidence="8">NADH dehydrogenase subunit 2</fullName>
    </alternativeName>
</protein>
<evidence type="ECO:0000256" key="8">
    <source>
        <dbReference type="ARBA" id="ARBA00031028"/>
    </source>
</evidence>
<feature type="transmembrane region" description="Helical" evidence="10">
    <location>
        <begin position="198"/>
        <end position="218"/>
    </location>
</feature>
<keyword evidence="5 10" id="KW-0812">Transmembrane</keyword>
<dbReference type="EC" id="7.1.1.2" evidence="3"/>
<feature type="transmembrane region" description="Helical" evidence="10">
    <location>
        <begin position="427"/>
        <end position="447"/>
    </location>
</feature>
<reference evidence="12" key="1">
    <citation type="journal article" date="2010" name="Mol. Cell. Proteomics">
        <title>The subunit composition of mitochondrial NADH:ubiquinone oxidoreductase (complex I) from Pichia pastoris.</title>
        <authorList>
            <person name="Bridges H.R."/>
            <person name="Fearnley I.M."/>
            <person name="Hirst J."/>
        </authorList>
    </citation>
    <scope>NUCLEOTIDE SEQUENCE</scope>
    <source>
        <strain evidence="12">X33</strain>
    </source>
</reference>
<geneLocation type="mitochondrion" evidence="12"/>
<dbReference type="GO" id="GO:0008137">
    <property type="term" value="F:NADH dehydrogenase (ubiquinone) activity"/>
    <property type="evidence" value="ECO:0007669"/>
    <property type="project" value="UniProtKB-EC"/>
</dbReference>
<sequence>MLFTSLLLIIVYGSLVNKSHLLTKLINRLGLIIIIYTLLIHLNINTLENLSIGINMFNNLLLINSFNNTIIELILIICILYVLLISFNITGLSIIDNLNYSKRTFIVIVLFNIIGLTLLPLVNDIMILFIIIELQSYSLYLLTAIFNESHNSTKSALYYFIVGSIASFIILDATVSIYDDLGLTNIQYILMYIDKLEIFDLLCLLFGLFIKIGLAPFYSYSITIYSLSPTIITNYISLMPKLSILTLIYIIMHYINIVNNTDLNYVISFLILISMFIGSFGGLNVIRIKTLLAYSSLLNVSYMLLAILSNSNESIIAYIYYIIQYSLTHINIFSIILVISIYLPIMNNNITSNTVDNKYSNNGGNMLNVMITKYSPIEYINQLKNLFINNIFIAIALCISIFSLIGIPPLTGFYGKYLVLISGLNNGYVLLSIVLIIASSISTVYYATILKVLSFDTLSFKDIISNNLIINTSPENNNNEIKPEISNVISYVISSLTLIILLIIIQYENIVKGAYLVLLYNWV</sequence>
<feature type="transmembrane region" description="Helical" evidence="10">
    <location>
        <begin position="238"/>
        <end position="257"/>
    </location>
</feature>
<evidence type="ECO:0000256" key="5">
    <source>
        <dbReference type="ARBA" id="ARBA00022692"/>
    </source>
</evidence>
<feature type="transmembrane region" description="Helical" evidence="10">
    <location>
        <begin position="488"/>
        <end position="507"/>
    </location>
</feature>
<feature type="transmembrane region" description="Helical" evidence="10">
    <location>
        <begin position="104"/>
        <end position="121"/>
    </location>
</feature>
<dbReference type="GO" id="GO:0016491">
    <property type="term" value="F:oxidoreductase activity"/>
    <property type="evidence" value="ECO:0007669"/>
    <property type="project" value="UniProtKB-KW"/>
</dbReference>
<accession>E1UWC3</accession>
<evidence type="ECO:0000256" key="1">
    <source>
        <dbReference type="ARBA" id="ARBA00004141"/>
    </source>
</evidence>
<feature type="transmembrane region" description="Helical" evidence="10">
    <location>
        <begin position="315"/>
        <end position="343"/>
    </location>
</feature>
<feature type="transmembrane region" description="Helical" evidence="10">
    <location>
        <begin position="263"/>
        <end position="284"/>
    </location>
</feature>
<evidence type="ECO:0000256" key="2">
    <source>
        <dbReference type="ARBA" id="ARBA00007012"/>
    </source>
</evidence>
<gene>
    <name evidence="12" type="primary">nu2M</name>
</gene>
<proteinExistence type="inferred from homology"/>
<keyword evidence="12" id="KW-0560">Oxidoreductase</keyword>
<evidence type="ECO:0000256" key="3">
    <source>
        <dbReference type="ARBA" id="ARBA00012944"/>
    </source>
</evidence>
<comment type="subcellular location">
    <subcellularLocation>
        <location evidence="1">Membrane</location>
        <topology evidence="1">Multi-pass membrane protein</topology>
    </subcellularLocation>
</comment>